<accession>X1A9F0</accession>
<evidence type="ECO:0000256" key="1">
    <source>
        <dbReference type="SAM" id="MobiDB-lite"/>
    </source>
</evidence>
<organism evidence="2">
    <name type="scientific">marine sediment metagenome</name>
    <dbReference type="NCBI Taxonomy" id="412755"/>
    <lineage>
        <taxon>unclassified sequences</taxon>
        <taxon>metagenomes</taxon>
        <taxon>ecological metagenomes</taxon>
    </lineage>
</organism>
<name>X1A9F0_9ZZZZ</name>
<sequence>GLQQAAAEGFDKLVSPMYNNSSKNEPVENHY</sequence>
<proteinExistence type="predicted"/>
<feature type="non-terminal residue" evidence="2">
    <location>
        <position position="1"/>
    </location>
</feature>
<dbReference type="EMBL" id="BART01013602">
    <property type="protein sequence ID" value="GAG78975.1"/>
    <property type="molecule type" value="Genomic_DNA"/>
</dbReference>
<evidence type="ECO:0000313" key="2">
    <source>
        <dbReference type="EMBL" id="GAG78975.1"/>
    </source>
</evidence>
<protein>
    <submittedName>
        <fullName evidence="2">Uncharacterized protein</fullName>
    </submittedName>
</protein>
<comment type="caution">
    <text evidence="2">The sequence shown here is derived from an EMBL/GenBank/DDBJ whole genome shotgun (WGS) entry which is preliminary data.</text>
</comment>
<dbReference type="AlphaFoldDB" id="X1A9F0"/>
<feature type="region of interest" description="Disordered" evidence="1">
    <location>
        <begin position="1"/>
        <end position="31"/>
    </location>
</feature>
<gene>
    <name evidence="2" type="ORF">S01H4_27707</name>
</gene>
<reference evidence="2" key="1">
    <citation type="journal article" date="2014" name="Front. Microbiol.">
        <title>High frequency of phylogenetically diverse reductive dehalogenase-homologous genes in deep subseafloor sedimentary metagenomes.</title>
        <authorList>
            <person name="Kawai M."/>
            <person name="Futagami T."/>
            <person name="Toyoda A."/>
            <person name="Takaki Y."/>
            <person name="Nishi S."/>
            <person name="Hori S."/>
            <person name="Arai W."/>
            <person name="Tsubouchi T."/>
            <person name="Morono Y."/>
            <person name="Uchiyama I."/>
            <person name="Ito T."/>
            <person name="Fujiyama A."/>
            <person name="Inagaki F."/>
            <person name="Takami H."/>
        </authorList>
    </citation>
    <scope>NUCLEOTIDE SEQUENCE</scope>
    <source>
        <strain evidence="2">Expedition CK06-06</strain>
    </source>
</reference>